<dbReference type="InterPro" id="IPR010255">
    <property type="entry name" value="Haem_peroxidase_sf"/>
</dbReference>
<dbReference type="OrthoDB" id="105077at2"/>
<dbReference type="EMBL" id="VMNW02000016">
    <property type="protein sequence ID" value="KAA9161622.1"/>
    <property type="molecule type" value="Genomic_DNA"/>
</dbReference>
<keyword evidence="3" id="KW-0325">Glycoprotein</keyword>
<dbReference type="PANTHER" id="PTHR11475:SF4">
    <property type="entry name" value="CHORION PEROXIDASE"/>
    <property type="match status" value="1"/>
</dbReference>
<keyword evidence="5" id="KW-0560">Oxidoreductase</keyword>
<dbReference type="InterPro" id="IPR037120">
    <property type="entry name" value="Haem_peroxidase_sf_animal"/>
</dbReference>
<dbReference type="Pfam" id="PF03098">
    <property type="entry name" value="An_peroxidase"/>
    <property type="match status" value="1"/>
</dbReference>
<dbReference type="AlphaFoldDB" id="A0A5N0VAM4"/>
<dbReference type="SUPFAM" id="SSF48113">
    <property type="entry name" value="Heme-dependent peroxidases"/>
    <property type="match status" value="1"/>
</dbReference>
<dbReference type="GO" id="GO:0006979">
    <property type="term" value="P:response to oxidative stress"/>
    <property type="evidence" value="ECO:0007669"/>
    <property type="project" value="InterPro"/>
</dbReference>
<proteinExistence type="predicted"/>
<reference evidence="5" key="1">
    <citation type="submission" date="2019-09" db="EMBL/GenBank/DDBJ databases">
        <authorList>
            <person name="Teo W.F.A."/>
            <person name="Duangmal K."/>
        </authorList>
    </citation>
    <scope>NUCLEOTIDE SEQUENCE [LARGE SCALE GENOMIC DNA]</scope>
    <source>
        <strain evidence="5">K81G1</strain>
    </source>
</reference>
<keyword evidence="5" id="KW-0575">Peroxidase</keyword>
<keyword evidence="6" id="KW-1185">Reference proteome</keyword>
<dbReference type="CDD" id="cd09819">
    <property type="entry name" value="An_peroxidase_bacterial_1"/>
    <property type="match status" value="1"/>
</dbReference>
<organism evidence="5 6">
    <name type="scientific">Amycolatopsis acidicola</name>
    <dbReference type="NCBI Taxonomy" id="2596893"/>
    <lineage>
        <taxon>Bacteria</taxon>
        <taxon>Bacillati</taxon>
        <taxon>Actinomycetota</taxon>
        <taxon>Actinomycetes</taxon>
        <taxon>Pseudonocardiales</taxon>
        <taxon>Pseudonocardiaceae</taxon>
        <taxon>Amycolatopsis</taxon>
    </lineage>
</organism>
<evidence type="ECO:0000313" key="6">
    <source>
        <dbReference type="Proteomes" id="UP000319769"/>
    </source>
</evidence>
<accession>A0A5N0VAM4</accession>
<dbReference type="RefSeq" id="WP_144746021.1">
    <property type="nucleotide sequence ID" value="NZ_VMNW02000016.1"/>
</dbReference>
<dbReference type="InterPro" id="IPR019791">
    <property type="entry name" value="Haem_peroxidase_animal"/>
</dbReference>
<gene>
    <name evidence="5" type="ORF">FPZ12_014025</name>
</gene>
<name>A0A5N0VAM4_9PSEU</name>
<dbReference type="Gene3D" id="1.10.640.10">
    <property type="entry name" value="Haem peroxidase domain superfamily, animal type"/>
    <property type="match status" value="1"/>
</dbReference>
<sequence length="494" mass="54147">MSTAHGSLSRGLTIPPGTSGTAGSFGRMFPDLQARKPTGLEMAKRFGLPGGLMDGGQTTDDQQNRGFPSGFTYFGQFIDHDLTLDATSSFDRQADPNGLVDFRSPRLDMDNVYGTGPVVSGHLYDPKSHGTKLRHSREGVDLARTDDGVALIGDPRNDENLILAQLHLAMIKFHNRVVDLVQAGKITDALGEHLAPKPPDEPDDEQPGATLEQLLDVDNYYNDLFAKAQQLVRWHYQWVIVHQFLPTVADAAVVRDVESHGPKFYRPGRWPFIPAEFAVAAFRFGHPTVRSSYRVNENFTGKIFPDDPEAGTTPRIDLRGGPVDAEHALDFTLFFDVGQRKKPQYAKRIDATLNSQLLDLPVSAVPGAKDGALARPVASLVVRNLLRSETQGLPSGQDVARKIGEVPLTDEQLGTEGPVYLWYYVLKEAEVLADGRHLGPVGSRLVAEVLIGILDADPTSYRSAFPAWRPTLALGDRDFDLAALLRIAGVIDER</sequence>
<dbReference type="Proteomes" id="UP000319769">
    <property type="component" value="Unassembled WGS sequence"/>
</dbReference>
<evidence type="ECO:0000256" key="1">
    <source>
        <dbReference type="ARBA" id="ARBA00004613"/>
    </source>
</evidence>
<dbReference type="GO" id="GO:0005576">
    <property type="term" value="C:extracellular region"/>
    <property type="evidence" value="ECO:0007669"/>
    <property type="project" value="UniProtKB-SubCell"/>
</dbReference>
<dbReference type="PROSITE" id="PS50292">
    <property type="entry name" value="PEROXIDASE_3"/>
    <property type="match status" value="1"/>
</dbReference>
<protein>
    <submittedName>
        <fullName evidence="5">Heme peroxidase</fullName>
    </submittedName>
</protein>
<evidence type="ECO:0000313" key="5">
    <source>
        <dbReference type="EMBL" id="KAA9161622.1"/>
    </source>
</evidence>
<dbReference type="GO" id="GO:0004601">
    <property type="term" value="F:peroxidase activity"/>
    <property type="evidence" value="ECO:0007669"/>
    <property type="project" value="UniProtKB-KW"/>
</dbReference>
<evidence type="ECO:0000256" key="4">
    <source>
        <dbReference type="SAM" id="MobiDB-lite"/>
    </source>
</evidence>
<evidence type="ECO:0000256" key="3">
    <source>
        <dbReference type="ARBA" id="ARBA00023180"/>
    </source>
</evidence>
<dbReference type="PANTHER" id="PTHR11475">
    <property type="entry name" value="OXIDASE/PEROXIDASE"/>
    <property type="match status" value="1"/>
</dbReference>
<evidence type="ECO:0000256" key="2">
    <source>
        <dbReference type="ARBA" id="ARBA00022525"/>
    </source>
</evidence>
<comment type="subcellular location">
    <subcellularLocation>
        <location evidence="1">Secreted</location>
    </subcellularLocation>
</comment>
<comment type="caution">
    <text evidence="5">The sequence shown here is derived from an EMBL/GenBank/DDBJ whole genome shotgun (WGS) entry which is preliminary data.</text>
</comment>
<dbReference type="GO" id="GO:0020037">
    <property type="term" value="F:heme binding"/>
    <property type="evidence" value="ECO:0007669"/>
    <property type="project" value="InterPro"/>
</dbReference>
<keyword evidence="2" id="KW-0964">Secreted</keyword>
<feature type="region of interest" description="Disordered" evidence="4">
    <location>
        <begin position="1"/>
        <end position="31"/>
    </location>
</feature>